<dbReference type="KEGG" id="fcy:FRACYDRAFT_150063"/>
<keyword evidence="5" id="KW-0175">Coiled coil</keyword>
<keyword evidence="7" id="KW-0493">Microtubule</keyword>
<dbReference type="GO" id="GO:0003777">
    <property type="term" value="F:microtubule motor activity"/>
    <property type="evidence" value="ECO:0007669"/>
    <property type="project" value="InterPro"/>
</dbReference>
<organism evidence="10 11">
    <name type="scientific">Fragilariopsis cylindrus CCMP1102</name>
    <dbReference type="NCBI Taxonomy" id="635003"/>
    <lineage>
        <taxon>Eukaryota</taxon>
        <taxon>Sar</taxon>
        <taxon>Stramenopiles</taxon>
        <taxon>Ochrophyta</taxon>
        <taxon>Bacillariophyta</taxon>
        <taxon>Bacillariophyceae</taxon>
        <taxon>Bacillariophycidae</taxon>
        <taxon>Bacillariales</taxon>
        <taxon>Bacillariaceae</taxon>
        <taxon>Fragilariopsis</taxon>
    </lineage>
</organism>
<dbReference type="EMBL" id="KV784374">
    <property type="protein sequence ID" value="OEU09835.1"/>
    <property type="molecule type" value="Genomic_DNA"/>
</dbReference>
<dbReference type="PANTHER" id="PTHR47969:SF15">
    <property type="entry name" value="CHROMOSOME-ASSOCIATED KINESIN KIF4A-RELATED"/>
    <property type="match status" value="1"/>
</dbReference>
<dbReference type="PROSITE" id="PS50067">
    <property type="entry name" value="KINESIN_MOTOR_2"/>
    <property type="match status" value="1"/>
</dbReference>
<comment type="similarity">
    <text evidence="6 7">Belongs to the TRAFAC class myosin-kinesin ATPase superfamily. Kinesin family.</text>
</comment>
<dbReference type="GO" id="GO:0007018">
    <property type="term" value="P:microtubule-based movement"/>
    <property type="evidence" value="ECO:0007669"/>
    <property type="project" value="InterPro"/>
</dbReference>
<evidence type="ECO:0000256" key="6">
    <source>
        <dbReference type="PROSITE-ProRule" id="PRU00283"/>
    </source>
</evidence>
<keyword evidence="3 6" id="KW-0547">Nucleotide-binding</keyword>
<dbReference type="GO" id="GO:0005875">
    <property type="term" value="C:microtubule associated complex"/>
    <property type="evidence" value="ECO:0007669"/>
    <property type="project" value="TreeGrafter"/>
</dbReference>
<keyword evidence="6 7" id="KW-0505">Motor protein</keyword>
<accession>A0A1E7EVK9</accession>
<keyword evidence="4 6" id="KW-0067">ATP-binding</keyword>
<comment type="subcellular location">
    <subcellularLocation>
        <location evidence="1">Cytoplasm</location>
    </subcellularLocation>
</comment>
<evidence type="ECO:0000259" key="9">
    <source>
        <dbReference type="PROSITE" id="PS50067"/>
    </source>
</evidence>
<keyword evidence="11" id="KW-1185">Reference proteome</keyword>
<dbReference type="SUPFAM" id="SSF52540">
    <property type="entry name" value="P-loop containing nucleoside triphosphate hydrolases"/>
    <property type="match status" value="1"/>
</dbReference>
<dbReference type="CDD" id="cd00106">
    <property type="entry name" value="KISc"/>
    <property type="match status" value="1"/>
</dbReference>
<sequence>KRWFELDAVLDGKSTQNETYIKSGAQQAVTKDIFKGFNCTILAYGQTGSGKTFTMGSAASAGIDDHDDDDDDDDDDASDTTTSNEIGDLDGIIPRACADLFNHIRTRCDGNAQVELSYLEIYNEEMRDLLVVELKIRETLNGEVYVGGLSSRPVSSPKEIGKFMEEASKRRVTASTKMNAESSRSHAICVLQIKGVLEDSTKFQAKLTLVDLAGSERIKKTGAEGGRRQEGININKGLFVLGQVVSALSETRPKYKRKPPYRDSKLTRLLQDSLGGNSRTIMVACVSPADFNLDETITTLRYATNARNIKN</sequence>
<evidence type="ECO:0000313" key="11">
    <source>
        <dbReference type="Proteomes" id="UP000095751"/>
    </source>
</evidence>
<dbReference type="InParanoid" id="A0A1E7EVK9"/>
<name>A0A1E7EVK9_9STRA</name>
<feature type="binding site" evidence="6">
    <location>
        <begin position="45"/>
        <end position="52"/>
    </location>
    <ligand>
        <name>ATP</name>
        <dbReference type="ChEBI" id="CHEBI:30616"/>
    </ligand>
</feature>
<proteinExistence type="inferred from homology"/>
<feature type="domain" description="Kinesin motor" evidence="9">
    <location>
        <begin position="1"/>
        <end position="309"/>
    </location>
</feature>
<evidence type="ECO:0000256" key="1">
    <source>
        <dbReference type="ARBA" id="ARBA00004496"/>
    </source>
</evidence>
<dbReference type="PRINTS" id="PR00380">
    <property type="entry name" value="KINESINHEAVY"/>
</dbReference>
<dbReference type="GO" id="GO:0008017">
    <property type="term" value="F:microtubule binding"/>
    <property type="evidence" value="ECO:0007669"/>
    <property type="project" value="InterPro"/>
</dbReference>
<evidence type="ECO:0000313" key="10">
    <source>
        <dbReference type="EMBL" id="OEU09835.1"/>
    </source>
</evidence>
<dbReference type="InterPro" id="IPR027640">
    <property type="entry name" value="Kinesin-like_fam"/>
</dbReference>
<feature type="non-terminal residue" evidence="10">
    <location>
        <position position="311"/>
    </location>
</feature>
<dbReference type="Pfam" id="PF00225">
    <property type="entry name" value="Kinesin"/>
    <property type="match status" value="1"/>
</dbReference>
<dbReference type="GO" id="GO:0005524">
    <property type="term" value="F:ATP binding"/>
    <property type="evidence" value="ECO:0007669"/>
    <property type="project" value="UniProtKB-UniRule"/>
</dbReference>
<feature type="region of interest" description="Disordered" evidence="8">
    <location>
        <begin position="62"/>
        <end position="87"/>
    </location>
</feature>
<evidence type="ECO:0000256" key="3">
    <source>
        <dbReference type="ARBA" id="ARBA00022741"/>
    </source>
</evidence>
<dbReference type="InterPro" id="IPR019821">
    <property type="entry name" value="Kinesin_motor_CS"/>
</dbReference>
<evidence type="ECO:0000256" key="5">
    <source>
        <dbReference type="ARBA" id="ARBA00023054"/>
    </source>
</evidence>
<dbReference type="InterPro" id="IPR001752">
    <property type="entry name" value="Kinesin_motor_dom"/>
</dbReference>
<dbReference type="GO" id="GO:0005737">
    <property type="term" value="C:cytoplasm"/>
    <property type="evidence" value="ECO:0007669"/>
    <property type="project" value="UniProtKB-SubCell"/>
</dbReference>
<dbReference type="GO" id="GO:0007052">
    <property type="term" value="P:mitotic spindle organization"/>
    <property type="evidence" value="ECO:0007669"/>
    <property type="project" value="TreeGrafter"/>
</dbReference>
<evidence type="ECO:0000256" key="7">
    <source>
        <dbReference type="RuleBase" id="RU000394"/>
    </source>
</evidence>
<dbReference type="GO" id="GO:0005874">
    <property type="term" value="C:microtubule"/>
    <property type="evidence" value="ECO:0007669"/>
    <property type="project" value="UniProtKB-KW"/>
</dbReference>
<feature type="non-terminal residue" evidence="10">
    <location>
        <position position="1"/>
    </location>
</feature>
<feature type="compositionally biased region" description="Acidic residues" evidence="8">
    <location>
        <begin position="65"/>
        <end position="78"/>
    </location>
</feature>
<reference evidence="10 11" key="1">
    <citation type="submission" date="2016-09" db="EMBL/GenBank/DDBJ databases">
        <title>Extensive genetic diversity and differential bi-allelic expression allows diatom success in the polar Southern Ocean.</title>
        <authorList>
            <consortium name="DOE Joint Genome Institute"/>
            <person name="Mock T."/>
            <person name="Otillar R.P."/>
            <person name="Strauss J."/>
            <person name="Dupont C."/>
            <person name="Frickenhaus S."/>
            <person name="Maumus F."/>
            <person name="Mcmullan M."/>
            <person name="Sanges R."/>
            <person name="Schmutz J."/>
            <person name="Toseland A."/>
            <person name="Valas R."/>
            <person name="Veluchamy A."/>
            <person name="Ward B.J."/>
            <person name="Allen A."/>
            <person name="Barry K."/>
            <person name="Falciatore A."/>
            <person name="Ferrante M."/>
            <person name="Fortunato A.E."/>
            <person name="Gloeckner G."/>
            <person name="Gruber A."/>
            <person name="Hipkin R."/>
            <person name="Janech M."/>
            <person name="Kroth P."/>
            <person name="Leese F."/>
            <person name="Lindquist E."/>
            <person name="Lyon B.R."/>
            <person name="Martin J."/>
            <person name="Mayer C."/>
            <person name="Parker M."/>
            <person name="Quesneville H."/>
            <person name="Raymond J."/>
            <person name="Uhlig C."/>
            <person name="Valentin K.U."/>
            <person name="Worden A.Z."/>
            <person name="Armbrust E.V."/>
            <person name="Bowler C."/>
            <person name="Green B."/>
            <person name="Moulton V."/>
            <person name="Van Oosterhout C."/>
            <person name="Grigoriev I."/>
        </authorList>
    </citation>
    <scope>NUCLEOTIDE SEQUENCE [LARGE SCALE GENOMIC DNA]</scope>
    <source>
        <strain evidence="10 11">CCMP1102</strain>
    </source>
</reference>
<dbReference type="OrthoDB" id="3176171at2759"/>
<gene>
    <name evidence="10" type="ORF">FRACYDRAFT_150063</name>
</gene>
<dbReference type="InterPro" id="IPR036961">
    <property type="entry name" value="Kinesin_motor_dom_sf"/>
</dbReference>
<evidence type="ECO:0000256" key="4">
    <source>
        <dbReference type="ARBA" id="ARBA00022840"/>
    </source>
</evidence>
<dbReference type="PROSITE" id="PS00411">
    <property type="entry name" value="KINESIN_MOTOR_1"/>
    <property type="match status" value="1"/>
</dbReference>
<evidence type="ECO:0000256" key="8">
    <source>
        <dbReference type="SAM" id="MobiDB-lite"/>
    </source>
</evidence>
<dbReference type="InterPro" id="IPR027417">
    <property type="entry name" value="P-loop_NTPase"/>
</dbReference>
<keyword evidence="2" id="KW-0963">Cytoplasm</keyword>
<evidence type="ECO:0000256" key="2">
    <source>
        <dbReference type="ARBA" id="ARBA00022490"/>
    </source>
</evidence>
<dbReference type="Gene3D" id="3.40.850.10">
    <property type="entry name" value="Kinesin motor domain"/>
    <property type="match status" value="1"/>
</dbReference>
<dbReference type="GO" id="GO:0051231">
    <property type="term" value="P:spindle elongation"/>
    <property type="evidence" value="ECO:0007669"/>
    <property type="project" value="TreeGrafter"/>
</dbReference>
<dbReference type="PANTHER" id="PTHR47969">
    <property type="entry name" value="CHROMOSOME-ASSOCIATED KINESIN KIF4A-RELATED"/>
    <property type="match status" value="1"/>
</dbReference>
<protein>
    <recommendedName>
        <fullName evidence="7">Kinesin-like protein</fullName>
    </recommendedName>
</protein>
<dbReference type="AlphaFoldDB" id="A0A1E7EVK9"/>
<dbReference type="Proteomes" id="UP000095751">
    <property type="component" value="Unassembled WGS sequence"/>
</dbReference>
<dbReference type="SMART" id="SM00129">
    <property type="entry name" value="KISc"/>
    <property type="match status" value="1"/>
</dbReference>